<evidence type="ECO:0008006" key="3">
    <source>
        <dbReference type="Google" id="ProtNLM"/>
    </source>
</evidence>
<dbReference type="AlphaFoldDB" id="A0A2Z6R001"/>
<name>A0A2Z6R001_9GLOM</name>
<dbReference type="Proteomes" id="UP000247702">
    <property type="component" value="Unassembled WGS sequence"/>
</dbReference>
<protein>
    <recommendedName>
        <fullName evidence="3">BED-type domain-containing protein</fullName>
    </recommendedName>
</protein>
<sequence length="116" mass="13627">MIPMYLIINNNFTEIDINLTNDINTPEQFGNTNEMVSTPSYTTKHMPKPRIIDPVWGFIDEISKMSRRKLCYKEYSKETGSTTIKEHFKRDHSNAEFLKANPIEPYGKKMKKMLCF</sequence>
<evidence type="ECO:0000313" key="1">
    <source>
        <dbReference type="EMBL" id="GBB95225.1"/>
    </source>
</evidence>
<reference evidence="1 2" key="1">
    <citation type="submission" date="2017-11" db="EMBL/GenBank/DDBJ databases">
        <title>The genome of Rhizophagus clarus HR1 reveals common genetic basis of auxotrophy among arbuscular mycorrhizal fungi.</title>
        <authorList>
            <person name="Kobayashi Y."/>
        </authorList>
    </citation>
    <scope>NUCLEOTIDE SEQUENCE [LARGE SCALE GENOMIC DNA]</scope>
    <source>
        <strain evidence="1 2">HR1</strain>
    </source>
</reference>
<keyword evidence="2" id="KW-1185">Reference proteome</keyword>
<comment type="caution">
    <text evidence="1">The sequence shown here is derived from an EMBL/GenBank/DDBJ whole genome shotgun (WGS) entry which is preliminary data.</text>
</comment>
<accession>A0A2Z6R001</accession>
<dbReference type="EMBL" id="BEXD01001668">
    <property type="protein sequence ID" value="GBB95225.1"/>
    <property type="molecule type" value="Genomic_DNA"/>
</dbReference>
<proteinExistence type="predicted"/>
<gene>
    <name evidence="1" type="ORF">RclHR1_00250023</name>
</gene>
<organism evidence="1 2">
    <name type="scientific">Rhizophagus clarus</name>
    <dbReference type="NCBI Taxonomy" id="94130"/>
    <lineage>
        <taxon>Eukaryota</taxon>
        <taxon>Fungi</taxon>
        <taxon>Fungi incertae sedis</taxon>
        <taxon>Mucoromycota</taxon>
        <taxon>Glomeromycotina</taxon>
        <taxon>Glomeromycetes</taxon>
        <taxon>Glomerales</taxon>
        <taxon>Glomeraceae</taxon>
        <taxon>Rhizophagus</taxon>
    </lineage>
</organism>
<evidence type="ECO:0000313" key="2">
    <source>
        <dbReference type="Proteomes" id="UP000247702"/>
    </source>
</evidence>